<dbReference type="Proteomes" id="UP001598448">
    <property type="component" value="Unassembled WGS sequence"/>
</dbReference>
<evidence type="ECO:0000313" key="1">
    <source>
        <dbReference type="EMBL" id="MFD5100116.1"/>
    </source>
</evidence>
<keyword evidence="2" id="KW-1185">Reference proteome</keyword>
<sequence length="256" mass="28034">MSDPYETTEEHLERLLGRALNSFDLPDAAVERLESALAHSTSLHSSHHSAGLHRETFKHVFLLSDGGSLTLWELAHNAGRDGTTQHELYTEAAEVRLAASRLPRAGGFGWAPGDADGRDPEGGDAQLDADLEILATLMAARPATAPRIFIPDNSADHARRVLRRAENADRPGPDAGLRLSTAVAHQITQAFGRQCSVEGRDAGFTLYEHAFLLRDGCEVSLWEVEHTATPDGRHMCEVYGTERAAREAMELRARVR</sequence>
<dbReference type="Pfam" id="PF19738">
    <property type="entry name" value="DUF6227"/>
    <property type="match status" value="1"/>
</dbReference>
<reference evidence="1 2" key="1">
    <citation type="submission" date="2024-09" db="EMBL/GenBank/DDBJ databases">
        <title>The Natural Products Discovery Center: Release of the First 8490 Sequenced Strains for Exploring Actinobacteria Biosynthetic Diversity.</title>
        <authorList>
            <person name="Kalkreuter E."/>
            <person name="Kautsar S.A."/>
            <person name="Yang D."/>
            <person name="Bader C.D."/>
            <person name="Teijaro C.N."/>
            <person name="Fluegel L."/>
            <person name="Davis C.M."/>
            <person name="Simpson J.R."/>
            <person name="Lauterbach L."/>
            <person name="Steele A.D."/>
            <person name="Gui C."/>
            <person name="Meng S."/>
            <person name="Li G."/>
            <person name="Viehrig K."/>
            <person name="Ye F."/>
            <person name="Su P."/>
            <person name="Kiefer A.F."/>
            <person name="Nichols A."/>
            <person name="Cepeda A.J."/>
            <person name="Yan W."/>
            <person name="Fan B."/>
            <person name="Jiang Y."/>
            <person name="Adhikari A."/>
            <person name="Zheng C.-J."/>
            <person name="Schuster L."/>
            <person name="Cowan T.M."/>
            <person name="Smanski M.J."/>
            <person name="Chevrette M.G."/>
            <person name="De Carvalho L.P.S."/>
            <person name="Shen B."/>
        </authorList>
    </citation>
    <scope>NUCLEOTIDE SEQUENCE [LARGE SCALE GENOMIC DNA]</scope>
    <source>
        <strain evidence="1 2">NPDC058348</strain>
    </source>
</reference>
<comment type="caution">
    <text evidence="1">The sequence shown here is derived from an EMBL/GenBank/DDBJ whole genome shotgun (WGS) entry which is preliminary data.</text>
</comment>
<evidence type="ECO:0000313" key="2">
    <source>
        <dbReference type="Proteomes" id="UP001598448"/>
    </source>
</evidence>
<name>A0ABW6FKA1_9ACTN</name>
<protein>
    <submittedName>
        <fullName evidence="1">DUF6227 family protein</fullName>
    </submittedName>
</protein>
<organism evidence="1 2">
    <name type="scientific">Streptomyces albidochromogenes</name>
    <dbReference type="NCBI Taxonomy" id="329524"/>
    <lineage>
        <taxon>Bacteria</taxon>
        <taxon>Bacillati</taxon>
        <taxon>Actinomycetota</taxon>
        <taxon>Actinomycetes</taxon>
        <taxon>Kitasatosporales</taxon>
        <taxon>Streptomycetaceae</taxon>
        <taxon>Streptomyces</taxon>
    </lineage>
</organism>
<gene>
    <name evidence="1" type="ORF">ACFWJN_14285</name>
</gene>
<dbReference type="RefSeq" id="WP_386713691.1">
    <property type="nucleotide sequence ID" value="NZ_JBHXIJ010000084.1"/>
</dbReference>
<dbReference type="InterPro" id="IPR046195">
    <property type="entry name" value="DUF6227"/>
</dbReference>
<proteinExistence type="predicted"/>
<dbReference type="EMBL" id="JBHXIJ010000084">
    <property type="protein sequence ID" value="MFD5100116.1"/>
    <property type="molecule type" value="Genomic_DNA"/>
</dbReference>
<accession>A0ABW6FKA1</accession>